<organism evidence="9 10">
    <name type="scientific">Tuber borchii</name>
    <name type="common">White truffle</name>
    <dbReference type="NCBI Taxonomy" id="42251"/>
    <lineage>
        <taxon>Eukaryota</taxon>
        <taxon>Fungi</taxon>
        <taxon>Dikarya</taxon>
        <taxon>Ascomycota</taxon>
        <taxon>Pezizomycotina</taxon>
        <taxon>Pezizomycetes</taxon>
        <taxon>Pezizales</taxon>
        <taxon>Tuberaceae</taxon>
        <taxon>Tuber</taxon>
    </lineage>
</organism>
<dbReference type="PROSITE" id="PS51706">
    <property type="entry name" value="G_ENGB"/>
    <property type="match status" value="1"/>
</dbReference>
<sequence>PTGPTYRWETPTPSSTQLSTAVKFFTRHQPQHIWSAAKFKNITFGTAPEVAFLGRSNVGKSSLLNALMDKPLAFTSSKPGRTKLLNAFSVAGGRGVLLDMPGYGHNSRAEWGVQVMKYLQRRRELRRVFLLVDAEHGFKPFDRLMVRTFAEHGTSFQIVLAKVDKLRPEMLVGRLVQARAVLQGDDWEGQGEGDDWRAARMSCGLGEVIGTAANPSKKKRRRAGINDLRWSVMVAMGLDENVDLKS</sequence>
<keyword evidence="9" id="KW-0378">Hydrolase</keyword>
<dbReference type="GO" id="GO:0005739">
    <property type="term" value="C:mitochondrion"/>
    <property type="evidence" value="ECO:0007669"/>
    <property type="project" value="TreeGrafter"/>
</dbReference>
<dbReference type="AlphaFoldDB" id="A0A2T6ZDG6"/>
<dbReference type="InterPro" id="IPR019987">
    <property type="entry name" value="GTP-bd_ribosome_bio_YsxC"/>
</dbReference>
<protein>
    <recommendedName>
        <fullName evidence="3">GTP-binding protein 8</fullName>
    </recommendedName>
</protein>
<dbReference type="PANTHER" id="PTHR46498:SF1">
    <property type="entry name" value="GTP-BINDING PROTEIN 8"/>
    <property type="match status" value="1"/>
</dbReference>
<comment type="caution">
    <text evidence="9">The sequence shown here is derived from an EMBL/GenBank/DDBJ whole genome shotgun (WGS) entry which is preliminary data.</text>
</comment>
<dbReference type="InterPro" id="IPR006073">
    <property type="entry name" value="GTP-bd"/>
</dbReference>
<dbReference type="SUPFAM" id="SSF52540">
    <property type="entry name" value="P-loop containing nucleoside triphosphate hydrolases"/>
    <property type="match status" value="1"/>
</dbReference>
<feature type="non-terminal residue" evidence="9">
    <location>
        <position position="1"/>
    </location>
</feature>
<keyword evidence="4" id="KW-0479">Metal-binding</keyword>
<dbReference type="OrthoDB" id="391988at2759"/>
<dbReference type="Gene3D" id="3.40.50.300">
    <property type="entry name" value="P-loop containing nucleotide triphosphate hydrolases"/>
    <property type="match status" value="1"/>
</dbReference>
<feature type="domain" description="EngB-type G" evidence="8">
    <location>
        <begin position="46"/>
        <end position="238"/>
    </location>
</feature>
<dbReference type="EMBL" id="NESQ01000369">
    <property type="protein sequence ID" value="PUU73532.1"/>
    <property type="molecule type" value="Genomic_DNA"/>
</dbReference>
<comment type="cofactor">
    <cofactor evidence="1">
        <name>Mg(2+)</name>
        <dbReference type="ChEBI" id="CHEBI:18420"/>
    </cofactor>
</comment>
<feature type="non-terminal residue" evidence="9">
    <location>
        <position position="246"/>
    </location>
</feature>
<dbReference type="Pfam" id="PF01926">
    <property type="entry name" value="MMR_HSR1"/>
    <property type="match status" value="1"/>
</dbReference>
<keyword evidence="10" id="KW-1185">Reference proteome</keyword>
<evidence type="ECO:0000256" key="4">
    <source>
        <dbReference type="ARBA" id="ARBA00022723"/>
    </source>
</evidence>
<dbReference type="PANTHER" id="PTHR46498">
    <property type="entry name" value="GTP-BINDING PROTEIN 8"/>
    <property type="match status" value="1"/>
</dbReference>
<dbReference type="InterPro" id="IPR027417">
    <property type="entry name" value="P-loop_NTPase"/>
</dbReference>
<dbReference type="CDD" id="cd01876">
    <property type="entry name" value="YihA_EngB"/>
    <property type="match status" value="1"/>
</dbReference>
<reference evidence="9 10" key="1">
    <citation type="submission" date="2017-04" db="EMBL/GenBank/DDBJ databases">
        <title>Draft genome sequence of Tuber borchii Vittad., a whitish edible truffle.</title>
        <authorList>
            <consortium name="DOE Joint Genome Institute"/>
            <person name="Murat C."/>
            <person name="Kuo A."/>
            <person name="Barry K.W."/>
            <person name="Clum A."/>
            <person name="Dockter R.B."/>
            <person name="Fauchery L."/>
            <person name="Iotti M."/>
            <person name="Kohler A."/>
            <person name="Labutti K."/>
            <person name="Lindquist E.A."/>
            <person name="Lipzen A."/>
            <person name="Ohm R.A."/>
            <person name="Wang M."/>
            <person name="Grigoriev I.V."/>
            <person name="Zambonelli A."/>
            <person name="Martin F.M."/>
        </authorList>
    </citation>
    <scope>NUCLEOTIDE SEQUENCE [LARGE SCALE GENOMIC DNA]</scope>
    <source>
        <strain evidence="9 10">Tbo3840</strain>
    </source>
</reference>
<gene>
    <name evidence="9" type="ORF">B9Z19DRAFT_902005</name>
</gene>
<name>A0A2T6ZDG6_TUBBO</name>
<evidence type="ECO:0000256" key="7">
    <source>
        <dbReference type="ARBA" id="ARBA00023134"/>
    </source>
</evidence>
<dbReference type="GO" id="GO:0005525">
    <property type="term" value="F:GTP binding"/>
    <property type="evidence" value="ECO:0007669"/>
    <property type="project" value="UniProtKB-KW"/>
</dbReference>
<dbReference type="GO" id="GO:0046872">
    <property type="term" value="F:metal ion binding"/>
    <property type="evidence" value="ECO:0007669"/>
    <property type="project" value="UniProtKB-KW"/>
</dbReference>
<evidence type="ECO:0000313" key="9">
    <source>
        <dbReference type="EMBL" id="PUU73532.1"/>
    </source>
</evidence>
<keyword evidence="7" id="KW-0342">GTP-binding</keyword>
<keyword evidence="6" id="KW-0460">Magnesium</keyword>
<evidence type="ECO:0000256" key="1">
    <source>
        <dbReference type="ARBA" id="ARBA00001946"/>
    </source>
</evidence>
<evidence type="ECO:0000256" key="5">
    <source>
        <dbReference type="ARBA" id="ARBA00022741"/>
    </source>
</evidence>
<evidence type="ECO:0000313" key="10">
    <source>
        <dbReference type="Proteomes" id="UP000244722"/>
    </source>
</evidence>
<dbReference type="InterPro" id="IPR030393">
    <property type="entry name" value="G_ENGB_dom"/>
</dbReference>
<proteinExistence type="inferred from homology"/>
<evidence type="ECO:0000256" key="3">
    <source>
        <dbReference type="ARBA" id="ARBA00015370"/>
    </source>
</evidence>
<dbReference type="Proteomes" id="UP000244722">
    <property type="component" value="Unassembled WGS sequence"/>
</dbReference>
<keyword evidence="5" id="KW-0547">Nucleotide-binding</keyword>
<dbReference type="GO" id="GO:0016787">
    <property type="term" value="F:hydrolase activity"/>
    <property type="evidence" value="ECO:0007669"/>
    <property type="project" value="UniProtKB-KW"/>
</dbReference>
<evidence type="ECO:0000256" key="2">
    <source>
        <dbReference type="ARBA" id="ARBA00009638"/>
    </source>
</evidence>
<evidence type="ECO:0000259" key="8">
    <source>
        <dbReference type="PROSITE" id="PS51706"/>
    </source>
</evidence>
<dbReference type="STRING" id="42251.A0A2T6ZDG6"/>
<accession>A0A2T6ZDG6</accession>
<evidence type="ECO:0000256" key="6">
    <source>
        <dbReference type="ARBA" id="ARBA00022842"/>
    </source>
</evidence>
<comment type="similarity">
    <text evidence="2">Belongs to the TRAFAC class TrmE-Era-EngA-EngB-Septin-like GTPase superfamily. EngB GTPase family.</text>
</comment>
<dbReference type="InterPro" id="IPR052279">
    <property type="entry name" value="EngB_GTPase"/>
</dbReference>
<dbReference type="NCBIfam" id="TIGR03598">
    <property type="entry name" value="GTPase_YsxC"/>
    <property type="match status" value="1"/>
</dbReference>